<sequence length="264" mass="31322">MLKMMQDIGNKLEAKMDNLQETLSKEIQDIKLKQEEMQNKIIEIKNSLEAANSRIQEAEERINEVEDRLVEIMDVEQKREKRLKTNEESLRELWDNVKHTNIRITGVPEGEERKKETEKIFQEIIAENFPNMGKESLTQIQEAQRVPYKINPRRNTLRHILIKLTKIKDKEKISKAARKKKQVTYKGTPIRLSADFSTETLQARREWHDILHVMKGKNLQPRLLYPARLSFRFEGEIKTFTDKQKLREFSNTKPAFQQILKELL</sequence>
<dbReference type="InterPro" id="IPR004244">
    <property type="entry name" value="Transposase_22"/>
</dbReference>
<evidence type="ECO:0000313" key="7">
    <source>
        <dbReference type="Proteomes" id="UP000694722"/>
    </source>
</evidence>
<dbReference type="Ensembl" id="ENSSSCT00040072124.1">
    <property type="protein sequence ID" value="ENSSSCP00040030808.1"/>
    <property type="gene ID" value="ENSSSCG00040053391.1"/>
</dbReference>
<name>A0A8D1F0U3_PIG</name>
<feature type="domain" description="L1 transposable element dsRBD-like" evidence="5">
    <location>
        <begin position="199"/>
        <end position="262"/>
    </location>
</feature>
<dbReference type="Pfam" id="PF17489">
    <property type="entry name" value="Tnp_22_trimer"/>
    <property type="match status" value="1"/>
</dbReference>
<dbReference type="FunFam" id="3.30.70.1820:FF:000002">
    <property type="entry name" value="LINE-1 retrotransposable element ORF1 protein"/>
    <property type="match status" value="1"/>
</dbReference>
<dbReference type="InterPro" id="IPR035300">
    <property type="entry name" value="L1_dsRBD"/>
</dbReference>
<feature type="coiled-coil region" evidence="2">
    <location>
        <begin position="2"/>
        <end position="75"/>
    </location>
</feature>
<evidence type="ECO:0000259" key="5">
    <source>
        <dbReference type="Pfam" id="PF17490"/>
    </source>
</evidence>
<evidence type="ECO:0000256" key="1">
    <source>
        <dbReference type="ARBA" id="ARBA00061640"/>
    </source>
</evidence>
<evidence type="ECO:0000313" key="6">
    <source>
        <dbReference type="Ensembl" id="ENSSSCP00040030808.1"/>
    </source>
</evidence>
<evidence type="ECO:0008006" key="8">
    <source>
        <dbReference type="Google" id="ProtNLM"/>
    </source>
</evidence>
<feature type="domain" description="L1 transposable element trimerization" evidence="4">
    <location>
        <begin position="57"/>
        <end position="95"/>
    </location>
</feature>
<evidence type="ECO:0000259" key="3">
    <source>
        <dbReference type="Pfam" id="PF02994"/>
    </source>
</evidence>
<feature type="domain" description="L1 transposable element RRM" evidence="3">
    <location>
        <begin position="100"/>
        <end position="195"/>
    </location>
</feature>
<comment type="similarity">
    <text evidence="1">Belongs to the transposase 22 family.</text>
</comment>
<dbReference type="InterPro" id="IPR042566">
    <property type="entry name" value="L1_C"/>
</dbReference>
<dbReference type="InterPro" id="IPR043636">
    <property type="entry name" value="L1_RRM_dom"/>
</dbReference>
<dbReference type="PANTHER" id="PTHR11505">
    <property type="entry name" value="L1 TRANSPOSABLE ELEMENT-RELATED"/>
    <property type="match status" value="1"/>
</dbReference>
<dbReference type="Gene3D" id="3.30.250.20">
    <property type="entry name" value="L1 transposable element, C-terminal domain"/>
    <property type="match status" value="1"/>
</dbReference>
<dbReference type="Proteomes" id="UP000694722">
    <property type="component" value="Unplaced"/>
</dbReference>
<organism evidence="6 7">
    <name type="scientific">Sus scrofa</name>
    <name type="common">Pig</name>
    <dbReference type="NCBI Taxonomy" id="9823"/>
    <lineage>
        <taxon>Eukaryota</taxon>
        <taxon>Metazoa</taxon>
        <taxon>Chordata</taxon>
        <taxon>Craniata</taxon>
        <taxon>Vertebrata</taxon>
        <taxon>Euteleostomi</taxon>
        <taxon>Mammalia</taxon>
        <taxon>Eutheria</taxon>
        <taxon>Laurasiatheria</taxon>
        <taxon>Artiodactyla</taxon>
        <taxon>Suina</taxon>
        <taxon>Suidae</taxon>
        <taxon>Sus</taxon>
    </lineage>
</organism>
<reference evidence="6" key="1">
    <citation type="submission" date="2025-08" db="UniProtKB">
        <authorList>
            <consortium name="Ensembl"/>
        </authorList>
    </citation>
    <scope>IDENTIFICATION</scope>
</reference>
<proteinExistence type="inferred from homology"/>
<dbReference type="Pfam" id="PF02994">
    <property type="entry name" value="Transposase_22"/>
    <property type="match status" value="1"/>
</dbReference>
<keyword evidence="2" id="KW-0175">Coiled coil</keyword>
<dbReference type="AlphaFoldDB" id="A0A8D1F0U3"/>
<dbReference type="Gene3D" id="3.30.70.1820">
    <property type="entry name" value="L1 transposable element, RRM domain"/>
    <property type="match status" value="1"/>
</dbReference>
<accession>A0A8D1F0U3</accession>
<dbReference type="InterPro" id="IPR035301">
    <property type="entry name" value="L1_trimer"/>
</dbReference>
<evidence type="ECO:0000256" key="2">
    <source>
        <dbReference type="SAM" id="Coils"/>
    </source>
</evidence>
<dbReference type="Pfam" id="PF17490">
    <property type="entry name" value="Tnp_22_dsRBD"/>
    <property type="match status" value="1"/>
</dbReference>
<dbReference type="Gene3D" id="1.20.5.390">
    <property type="entry name" value="L1 transposable element, trimerization domain"/>
    <property type="match status" value="1"/>
</dbReference>
<protein>
    <recommendedName>
        <fullName evidence="8">L1 transposable element RRM domain-containing protein</fullName>
    </recommendedName>
</protein>
<evidence type="ECO:0000259" key="4">
    <source>
        <dbReference type="Pfam" id="PF17489"/>
    </source>
</evidence>